<protein>
    <submittedName>
        <fullName evidence="3">Phage shock protein A (PspA) family protein</fullName>
    </submittedName>
</protein>
<dbReference type="Pfam" id="PF04012">
    <property type="entry name" value="PspA_IM30"/>
    <property type="match status" value="1"/>
</dbReference>
<dbReference type="PANTHER" id="PTHR31088:SF6">
    <property type="entry name" value="PHAGE SHOCK PROTEIN A"/>
    <property type="match status" value="1"/>
</dbReference>
<feature type="coiled-coil region" evidence="2">
    <location>
        <begin position="33"/>
        <end position="158"/>
    </location>
</feature>
<dbReference type="EMBL" id="QOVK01000008">
    <property type="protein sequence ID" value="RXG21328.1"/>
    <property type="molecule type" value="Genomic_DNA"/>
</dbReference>
<keyword evidence="2" id="KW-0175">Coiled coil</keyword>
<evidence type="ECO:0000256" key="1">
    <source>
        <dbReference type="ARBA" id="ARBA00043985"/>
    </source>
</evidence>
<dbReference type="InterPro" id="IPR007157">
    <property type="entry name" value="PspA_VIPP1"/>
</dbReference>
<proteinExistence type="inferred from homology"/>
<dbReference type="AlphaFoldDB" id="A0A4Q0P599"/>
<reference evidence="3 4" key="1">
    <citation type="submission" date="2018-07" db="EMBL/GenBank/DDBJ databases">
        <title>Leeuwenhoekiella genomics.</title>
        <authorList>
            <person name="Tahon G."/>
            <person name="Willems A."/>
        </authorList>
    </citation>
    <scope>NUCLEOTIDE SEQUENCE [LARGE SCALE GENOMIC DNA]</scope>
    <source>
        <strain evidence="3 4">LMG 29608</strain>
    </source>
</reference>
<comment type="similarity">
    <text evidence="1">Belongs to the PspA/Vipp/IM30 family.</text>
</comment>
<organism evidence="3 4">
    <name type="scientific">Leeuwenhoekiella polynyae</name>
    <dbReference type="NCBI Taxonomy" id="1550906"/>
    <lineage>
        <taxon>Bacteria</taxon>
        <taxon>Pseudomonadati</taxon>
        <taxon>Bacteroidota</taxon>
        <taxon>Flavobacteriia</taxon>
        <taxon>Flavobacteriales</taxon>
        <taxon>Flavobacteriaceae</taxon>
        <taxon>Leeuwenhoekiella</taxon>
    </lineage>
</organism>
<evidence type="ECO:0000256" key="2">
    <source>
        <dbReference type="SAM" id="Coils"/>
    </source>
</evidence>
<sequence>MNIFRRLFKIGEAEANSAIDNMEDPIKLTEQGIRDMKQDLDKSLEALAQVKALAIRAKNDQEEFQDKAEEYQSKAIVILKKAHAKQMDAAEADRLAKEALLKKEESEKQVAQAKTESEKFDNNVAQLQKNIQNIKANISKWENELKTLKARVKVSNATKNLNKQMAELDSTGTVSMLERMKEKVAQEEALAEAYGDIANASKSIDDELDKAADTTGAKAEDELEKLKAQLGLDDSKNQG</sequence>
<comment type="caution">
    <text evidence="3">The sequence shown here is derived from an EMBL/GenBank/DDBJ whole genome shotgun (WGS) entry which is preliminary data.</text>
</comment>
<dbReference type="RefSeq" id="WP_128765621.1">
    <property type="nucleotide sequence ID" value="NZ_JBHUOO010000025.1"/>
</dbReference>
<evidence type="ECO:0000313" key="4">
    <source>
        <dbReference type="Proteomes" id="UP000289859"/>
    </source>
</evidence>
<keyword evidence="4" id="KW-1185">Reference proteome</keyword>
<dbReference type="OrthoDB" id="9779630at2"/>
<evidence type="ECO:0000313" key="3">
    <source>
        <dbReference type="EMBL" id="RXG21328.1"/>
    </source>
</evidence>
<dbReference type="PANTHER" id="PTHR31088">
    <property type="entry name" value="MEMBRANE-ASSOCIATED PROTEIN VIPP1, CHLOROPLASTIC"/>
    <property type="match status" value="1"/>
</dbReference>
<dbReference type="Proteomes" id="UP000289859">
    <property type="component" value="Unassembled WGS sequence"/>
</dbReference>
<gene>
    <name evidence="3" type="ORF">DSM02_2183</name>
</gene>
<accession>A0A4Q0P599</accession>
<name>A0A4Q0P599_9FLAO</name>